<accession>A0A5C1Q377</accession>
<name>A0A5C1Q377_9BURK</name>
<protein>
    <submittedName>
        <fullName evidence="4">Gfo/Idh/MocA family oxidoreductase</fullName>
    </submittedName>
</protein>
<feature type="domain" description="Gfo/Idh/MocA-like oxidoreductase N-terminal" evidence="3">
    <location>
        <begin position="196"/>
        <end position="315"/>
    </location>
</feature>
<evidence type="ECO:0000259" key="3">
    <source>
        <dbReference type="Pfam" id="PF01408"/>
    </source>
</evidence>
<dbReference type="InterPro" id="IPR050463">
    <property type="entry name" value="Gfo/Idh/MocA_oxidrdct_glycsds"/>
</dbReference>
<dbReference type="KEGG" id="snn:EWH46_11030"/>
<sequence length="564" mass="61080">MAADPPGHHLRRLRHRDECLGRRPPAGLRAQGLGRGRHARGDRRGSQAPHPHRHRQLPGAGAPSAVPDAHLGGHRLRLCVAQGAALDRAASAAAGAGRLGGAGGADRLVGLGAVRAGPGAGLSGRLGRLADEQPRREAADAGQAGGLPVRAELGLPGRLLALCHRPLRRKLGPHQPLTRGAIRQKNRVSLRERDVLRVGIIGCGKIADGHVEQIRAIGRGEVVAVCDREPLMAEQLAVRMKIPGRYDDAAEMFAKERLDVVHIATPPDSHLFLAKMAFAAGCHVFMEKPFALTAAQALEILKLAQEAGRKAGVNYLYNYETPGLELEALLKKGELGEVVHLDTNYGYNLSGDYGLAVMTDPGHWVHRLPGKLFHNVLDHVLAKVVPFLGDEIDTRVLAFRRRGPTGSAIVDAMPDELRFILRSGGVTVSGNVSAHGRPVPHTLKVVGTTDSVELDYTSRTLIRASRWSAPSALGRQFMAWTQARQLAANGRRNIGRFRRYEFHYFQCMRVLLERFYDAVEGRGADPVPPEQILRVCRVIDQIVEGVDACMADPKNSTSATEARA</sequence>
<gene>
    <name evidence="4" type="ORF">EWH46_11030</name>
</gene>
<dbReference type="InterPro" id="IPR036291">
    <property type="entry name" value="NAD(P)-bd_dom_sf"/>
</dbReference>
<proteinExistence type="predicted"/>
<dbReference type="EMBL" id="CP035708">
    <property type="protein sequence ID" value="QEN01256.1"/>
    <property type="molecule type" value="Genomic_DNA"/>
</dbReference>
<dbReference type="GO" id="GO:0000166">
    <property type="term" value="F:nucleotide binding"/>
    <property type="evidence" value="ECO:0007669"/>
    <property type="project" value="InterPro"/>
</dbReference>
<evidence type="ECO:0000313" key="5">
    <source>
        <dbReference type="Proteomes" id="UP000323522"/>
    </source>
</evidence>
<dbReference type="Proteomes" id="UP000323522">
    <property type="component" value="Chromosome"/>
</dbReference>
<dbReference type="OrthoDB" id="9793050at2"/>
<evidence type="ECO:0000313" key="4">
    <source>
        <dbReference type="EMBL" id="QEN01256.1"/>
    </source>
</evidence>
<dbReference type="PANTHER" id="PTHR43818:SF11">
    <property type="entry name" value="BCDNA.GH03377"/>
    <property type="match status" value="1"/>
</dbReference>
<dbReference type="Pfam" id="PF01408">
    <property type="entry name" value="GFO_IDH_MocA"/>
    <property type="match status" value="1"/>
</dbReference>
<feature type="region of interest" description="Disordered" evidence="2">
    <location>
        <begin position="1"/>
        <end position="69"/>
    </location>
</feature>
<keyword evidence="1" id="KW-0560">Oxidoreductase</keyword>
<dbReference type="InterPro" id="IPR000683">
    <property type="entry name" value="Gfo/Idh/MocA-like_OxRdtase_N"/>
</dbReference>
<dbReference type="SUPFAM" id="SSF51735">
    <property type="entry name" value="NAD(P)-binding Rossmann-fold domains"/>
    <property type="match status" value="1"/>
</dbReference>
<dbReference type="Gene3D" id="3.40.50.720">
    <property type="entry name" value="NAD(P)-binding Rossmann-like Domain"/>
    <property type="match status" value="1"/>
</dbReference>
<dbReference type="PANTHER" id="PTHR43818">
    <property type="entry name" value="BCDNA.GH03377"/>
    <property type="match status" value="1"/>
</dbReference>
<organism evidence="4 5">
    <name type="scientific">Sphaerotilus sulfidivorans</name>
    <dbReference type="NCBI Taxonomy" id="639200"/>
    <lineage>
        <taxon>Bacteria</taxon>
        <taxon>Pseudomonadati</taxon>
        <taxon>Pseudomonadota</taxon>
        <taxon>Betaproteobacteria</taxon>
        <taxon>Burkholderiales</taxon>
        <taxon>Sphaerotilaceae</taxon>
        <taxon>Sphaerotilus</taxon>
    </lineage>
</organism>
<dbReference type="SUPFAM" id="SSF55347">
    <property type="entry name" value="Glyceraldehyde-3-phosphate dehydrogenase-like, C-terminal domain"/>
    <property type="match status" value="1"/>
</dbReference>
<dbReference type="GO" id="GO:0016491">
    <property type="term" value="F:oxidoreductase activity"/>
    <property type="evidence" value="ECO:0007669"/>
    <property type="project" value="UniProtKB-KW"/>
</dbReference>
<evidence type="ECO:0000256" key="2">
    <source>
        <dbReference type="SAM" id="MobiDB-lite"/>
    </source>
</evidence>
<evidence type="ECO:0000256" key="1">
    <source>
        <dbReference type="ARBA" id="ARBA00023002"/>
    </source>
</evidence>
<reference evidence="4 5" key="1">
    <citation type="submission" date="2019-02" db="EMBL/GenBank/DDBJ databases">
        <title>Complete Genome Sequence and Methylome Analysis of Sphaerotilus natans subsp. sulfidivorans D-507.</title>
        <authorList>
            <person name="Fomenkov A."/>
            <person name="Gridneva E."/>
            <person name="Smolyakov D."/>
            <person name="Dubinina G."/>
            <person name="Vincze T."/>
            <person name="Grabovich M."/>
            <person name="Roberts R.J."/>
        </authorList>
    </citation>
    <scope>NUCLEOTIDE SEQUENCE [LARGE SCALE GENOMIC DNA]</scope>
    <source>
        <strain evidence="4 5">D-507</strain>
    </source>
</reference>
<dbReference type="AlphaFoldDB" id="A0A5C1Q377"/>
<dbReference type="Gene3D" id="3.30.360.10">
    <property type="entry name" value="Dihydrodipicolinate Reductase, domain 2"/>
    <property type="match status" value="1"/>
</dbReference>